<dbReference type="GO" id="GO:0016020">
    <property type="term" value="C:membrane"/>
    <property type="evidence" value="ECO:0007669"/>
    <property type="project" value="TreeGrafter"/>
</dbReference>
<reference evidence="3" key="1">
    <citation type="submission" date="2023-08" db="EMBL/GenBank/DDBJ databases">
        <authorList>
            <person name="Audoor S."/>
            <person name="Bilcke G."/>
        </authorList>
    </citation>
    <scope>NUCLEOTIDE SEQUENCE</scope>
</reference>
<proteinExistence type="predicted"/>
<feature type="compositionally biased region" description="Basic and acidic residues" evidence="1">
    <location>
        <begin position="272"/>
        <end position="286"/>
    </location>
</feature>
<keyword evidence="4" id="KW-1185">Reference proteome</keyword>
<keyword evidence="2" id="KW-0812">Transmembrane</keyword>
<evidence type="ECO:0000313" key="4">
    <source>
        <dbReference type="Proteomes" id="UP001295423"/>
    </source>
</evidence>
<evidence type="ECO:0000256" key="2">
    <source>
        <dbReference type="SAM" id="Phobius"/>
    </source>
</evidence>
<evidence type="ECO:0008006" key="5">
    <source>
        <dbReference type="Google" id="ProtNLM"/>
    </source>
</evidence>
<name>A0AAD2FLI1_9STRA</name>
<feature type="compositionally biased region" description="Acidic residues" evidence="1">
    <location>
        <begin position="261"/>
        <end position="271"/>
    </location>
</feature>
<feature type="region of interest" description="Disordered" evidence="1">
    <location>
        <begin position="257"/>
        <end position="286"/>
    </location>
</feature>
<feature type="transmembrane region" description="Helical" evidence="2">
    <location>
        <begin position="177"/>
        <end position="196"/>
    </location>
</feature>
<feature type="transmembrane region" description="Helical" evidence="2">
    <location>
        <begin position="44"/>
        <end position="63"/>
    </location>
</feature>
<feature type="transmembrane region" description="Helical" evidence="2">
    <location>
        <begin position="145"/>
        <end position="165"/>
    </location>
</feature>
<keyword evidence="2" id="KW-0472">Membrane</keyword>
<dbReference type="InterPro" id="IPR049352">
    <property type="entry name" value="Rost"/>
</dbReference>
<dbReference type="Proteomes" id="UP001295423">
    <property type="component" value="Unassembled WGS sequence"/>
</dbReference>
<feature type="transmembrane region" description="Helical" evidence="2">
    <location>
        <begin position="69"/>
        <end position="89"/>
    </location>
</feature>
<protein>
    <recommendedName>
        <fullName evidence="5">Transmembrane protein</fullName>
    </recommendedName>
</protein>
<comment type="caution">
    <text evidence="3">The sequence shown here is derived from an EMBL/GenBank/DDBJ whole genome shotgun (WGS) entry which is preliminary data.</text>
</comment>
<dbReference type="Pfam" id="PF21534">
    <property type="entry name" value="Rost"/>
    <property type="match status" value="1"/>
</dbReference>
<sequence>MKSHCSRFCSECKLPMFRIDELPIGRLDLQETFQTGKALRSSVGIFKLISLLIASGFLVHILITDQEPLFYPAYLTAWGLFFSICYLAGSLRLTASSSSSPSDETSATRLVKFTWLLFSMSSVLECVITLLYWGFRPSSTGPVRVADVTTHGCIGVVVLMQGLLVDHIPLRLKHSSATALFAFIYIVWTVLQNVVIQYSPFDDDESDDDAIYGSFRWRRDTTTSLMLSLFAVFVVIPFFTILVWALSLPGRRYLDKPDEGSVMEETDDVLDESSRSSEVDPEAIQR</sequence>
<dbReference type="EMBL" id="CAKOGP040001001">
    <property type="protein sequence ID" value="CAJ1941119.1"/>
    <property type="molecule type" value="Genomic_DNA"/>
</dbReference>
<keyword evidence="2" id="KW-1133">Transmembrane helix</keyword>
<feature type="transmembrane region" description="Helical" evidence="2">
    <location>
        <begin position="225"/>
        <end position="246"/>
    </location>
</feature>
<dbReference type="AlphaFoldDB" id="A0AAD2FLI1"/>
<gene>
    <name evidence="3" type="ORF">CYCCA115_LOCUS7362</name>
</gene>
<dbReference type="PANTHER" id="PTHR12242">
    <property type="entry name" value="OS02G0130600 PROTEIN-RELATED"/>
    <property type="match status" value="1"/>
</dbReference>
<evidence type="ECO:0000313" key="3">
    <source>
        <dbReference type="EMBL" id="CAJ1941119.1"/>
    </source>
</evidence>
<feature type="transmembrane region" description="Helical" evidence="2">
    <location>
        <begin position="110"/>
        <end position="133"/>
    </location>
</feature>
<organism evidence="3 4">
    <name type="scientific">Cylindrotheca closterium</name>
    <dbReference type="NCBI Taxonomy" id="2856"/>
    <lineage>
        <taxon>Eukaryota</taxon>
        <taxon>Sar</taxon>
        <taxon>Stramenopiles</taxon>
        <taxon>Ochrophyta</taxon>
        <taxon>Bacillariophyta</taxon>
        <taxon>Bacillariophyceae</taxon>
        <taxon>Bacillariophycidae</taxon>
        <taxon>Bacillariales</taxon>
        <taxon>Bacillariaceae</taxon>
        <taxon>Cylindrotheca</taxon>
    </lineage>
</organism>
<evidence type="ECO:0000256" key="1">
    <source>
        <dbReference type="SAM" id="MobiDB-lite"/>
    </source>
</evidence>
<accession>A0AAD2FLI1</accession>